<reference evidence="3 4" key="1">
    <citation type="journal article" date="2020" name="Cell">
        <title>Large-Scale Comparative Analyses of Tick Genomes Elucidate Their Genetic Diversity and Vector Capacities.</title>
        <authorList>
            <consortium name="Tick Genome and Microbiome Consortium (TIGMIC)"/>
            <person name="Jia N."/>
            <person name="Wang J."/>
            <person name="Shi W."/>
            <person name="Du L."/>
            <person name="Sun Y."/>
            <person name="Zhan W."/>
            <person name="Jiang J.F."/>
            <person name="Wang Q."/>
            <person name="Zhang B."/>
            <person name="Ji P."/>
            <person name="Bell-Sakyi L."/>
            <person name="Cui X.M."/>
            <person name="Yuan T.T."/>
            <person name="Jiang B.G."/>
            <person name="Yang W.F."/>
            <person name="Lam T.T."/>
            <person name="Chang Q.C."/>
            <person name="Ding S.J."/>
            <person name="Wang X.J."/>
            <person name="Zhu J.G."/>
            <person name="Ruan X.D."/>
            <person name="Zhao L."/>
            <person name="Wei J.T."/>
            <person name="Ye R.Z."/>
            <person name="Que T.C."/>
            <person name="Du C.H."/>
            <person name="Zhou Y.H."/>
            <person name="Cheng J.X."/>
            <person name="Dai P.F."/>
            <person name="Guo W.B."/>
            <person name="Han X.H."/>
            <person name="Huang E.J."/>
            <person name="Li L.F."/>
            <person name="Wei W."/>
            <person name="Gao Y.C."/>
            <person name="Liu J.Z."/>
            <person name="Shao H.Z."/>
            <person name="Wang X."/>
            <person name="Wang C.C."/>
            <person name="Yang T.C."/>
            <person name="Huo Q.B."/>
            <person name="Li W."/>
            <person name="Chen H.Y."/>
            <person name="Chen S.E."/>
            <person name="Zhou L.G."/>
            <person name="Ni X.B."/>
            <person name="Tian J.H."/>
            <person name="Sheng Y."/>
            <person name="Liu T."/>
            <person name="Pan Y.S."/>
            <person name="Xia L.Y."/>
            <person name="Li J."/>
            <person name="Zhao F."/>
            <person name="Cao W.C."/>
        </authorList>
    </citation>
    <scope>NUCLEOTIDE SEQUENCE [LARGE SCALE GENOMIC DNA]</scope>
    <source>
        <strain evidence="3">HaeL-2018</strain>
    </source>
</reference>
<dbReference type="PROSITE" id="PS51885">
    <property type="entry name" value="NEPRILYSIN"/>
    <property type="match status" value="1"/>
</dbReference>
<dbReference type="GO" id="GO:0004222">
    <property type="term" value="F:metalloendopeptidase activity"/>
    <property type="evidence" value="ECO:0007669"/>
    <property type="project" value="InterPro"/>
</dbReference>
<evidence type="ECO:0000313" key="3">
    <source>
        <dbReference type="EMBL" id="KAH9378053.1"/>
    </source>
</evidence>
<accession>A0A9J6GRH3</accession>
<name>A0A9J6GRH3_HAELO</name>
<dbReference type="PANTHER" id="PTHR11733">
    <property type="entry name" value="ZINC METALLOPROTEASE FAMILY M13 NEPRILYSIN-RELATED"/>
    <property type="match status" value="1"/>
</dbReference>
<protein>
    <recommendedName>
        <fullName evidence="2">Peptidase M13 C-terminal domain-containing protein</fullName>
    </recommendedName>
</protein>
<dbReference type="InterPro" id="IPR024079">
    <property type="entry name" value="MetalloPept_cat_dom_sf"/>
</dbReference>
<feature type="region of interest" description="Disordered" evidence="1">
    <location>
        <begin position="1"/>
        <end position="20"/>
    </location>
</feature>
<dbReference type="InterPro" id="IPR018497">
    <property type="entry name" value="Peptidase_M13_C"/>
</dbReference>
<dbReference type="GO" id="GO:0016485">
    <property type="term" value="P:protein processing"/>
    <property type="evidence" value="ECO:0007669"/>
    <property type="project" value="TreeGrafter"/>
</dbReference>
<dbReference type="AlphaFoldDB" id="A0A9J6GRH3"/>
<dbReference type="PANTHER" id="PTHR11733:SF241">
    <property type="entry name" value="GH26575P-RELATED"/>
    <property type="match status" value="1"/>
</dbReference>
<organism evidence="3 4">
    <name type="scientific">Haemaphysalis longicornis</name>
    <name type="common">Bush tick</name>
    <dbReference type="NCBI Taxonomy" id="44386"/>
    <lineage>
        <taxon>Eukaryota</taxon>
        <taxon>Metazoa</taxon>
        <taxon>Ecdysozoa</taxon>
        <taxon>Arthropoda</taxon>
        <taxon>Chelicerata</taxon>
        <taxon>Arachnida</taxon>
        <taxon>Acari</taxon>
        <taxon>Parasitiformes</taxon>
        <taxon>Ixodida</taxon>
        <taxon>Ixodoidea</taxon>
        <taxon>Ixodidae</taxon>
        <taxon>Haemaphysalinae</taxon>
        <taxon>Haemaphysalis</taxon>
    </lineage>
</organism>
<dbReference type="SUPFAM" id="SSF55486">
    <property type="entry name" value="Metalloproteases ('zincins'), catalytic domain"/>
    <property type="match status" value="1"/>
</dbReference>
<dbReference type="OMA" id="RHRRIMS"/>
<feature type="domain" description="Peptidase M13 C-terminal" evidence="2">
    <location>
        <begin position="31"/>
        <end position="114"/>
    </location>
</feature>
<comment type="caution">
    <text evidence="3">The sequence shown here is derived from an EMBL/GenBank/DDBJ whole genome shotgun (WGS) entry which is preliminary data.</text>
</comment>
<evidence type="ECO:0000313" key="4">
    <source>
        <dbReference type="Proteomes" id="UP000821853"/>
    </source>
</evidence>
<evidence type="ECO:0000259" key="2">
    <source>
        <dbReference type="Pfam" id="PF01431"/>
    </source>
</evidence>
<gene>
    <name evidence="3" type="ORF">HPB48_010605</name>
</gene>
<dbReference type="Pfam" id="PF01431">
    <property type="entry name" value="Peptidase_M13"/>
    <property type="match status" value="1"/>
</dbReference>
<proteinExistence type="predicted"/>
<dbReference type="GO" id="GO:0005886">
    <property type="term" value="C:plasma membrane"/>
    <property type="evidence" value="ECO:0007669"/>
    <property type="project" value="TreeGrafter"/>
</dbReference>
<dbReference type="InterPro" id="IPR000718">
    <property type="entry name" value="Peptidase_M13"/>
</dbReference>
<dbReference type="OrthoDB" id="6486454at2759"/>
<dbReference type="EMBL" id="JABSTR010000008">
    <property type="protein sequence ID" value="KAH9378053.1"/>
    <property type="molecule type" value="Genomic_DNA"/>
</dbReference>
<dbReference type="Proteomes" id="UP000821853">
    <property type="component" value="Unassembled WGS sequence"/>
</dbReference>
<keyword evidence="4" id="KW-1185">Reference proteome</keyword>
<evidence type="ECO:0000256" key="1">
    <source>
        <dbReference type="SAM" id="MobiDB-lite"/>
    </source>
</evidence>
<dbReference type="Gene3D" id="3.40.390.10">
    <property type="entry name" value="Collagenase (Catalytic Domain)"/>
    <property type="match status" value="1"/>
</dbReference>
<feature type="compositionally biased region" description="Basic and acidic residues" evidence="1">
    <location>
        <begin position="1"/>
        <end position="10"/>
    </location>
</feature>
<dbReference type="VEuPathDB" id="VectorBase:HLOH_054205"/>
<sequence length="117" mass="12758">METYKSRDSCLDYDQGQSQAENRSLFPEIPALEVAYAAYLDAVRNSGGVPQGIAPGLSGEQVFFSTLCYMTCSLTDDHGFGQADCNKAVRNFPAFAQAFQCPSGSAMNPERKCSFFD</sequence>